<reference evidence="1" key="1">
    <citation type="submission" date="2016-01" db="EMBL/GenBank/DDBJ databases">
        <title>Reference transcriptome for the parasite Schistocephalus solidus: insights into the molecular evolution of parasitism.</title>
        <authorList>
            <person name="Hebert F.O."/>
            <person name="Grambauer S."/>
            <person name="Barber I."/>
            <person name="Landry C.R."/>
            <person name="Aubin-Horth N."/>
        </authorList>
    </citation>
    <scope>NUCLEOTIDE SEQUENCE</scope>
</reference>
<protein>
    <submittedName>
        <fullName evidence="1">Uncharacterized protein</fullName>
    </submittedName>
</protein>
<gene>
    <name evidence="1" type="ORF">TR147491</name>
</gene>
<dbReference type="EMBL" id="GEEE01017372">
    <property type="protein sequence ID" value="JAP45853.1"/>
    <property type="molecule type" value="Transcribed_RNA"/>
</dbReference>
<organism evidence="1">
    <name type="scientific">Schistocephalus solidus</name>
    <name type="common">Tapeworm</name>
    <dbReference type="NCBI Taxonomy" id="70667"/>
    <lineage>
        <taxon>Eukaryota</taxon>
        <taxon>Metazoa</taxon>
        <taxon>Spiralia</taxon>
        <taxon>Lophotrochozoa</taxon>
        <taxon>Platyhelminthes</taxon>
        <taxon>Cestoda</taxon>
        <taxon>Eucestoda</taxon>
        <taxon>Diphyllobothriidea</taxon>
        <taxon>Diphyllobothriidae</taxon>
        <taxon>Schistocephalus</taxon>
    </lineage>
</organism>
<name>A0A0X3P2F2_SCHSO</name>
<proteinExistence type="predicted"/>
<dbReference type="AlphaFoldDB" id="A0A0X3P2F2"/>
<accession>A0A0X3P2F2</accession>
<evidence type="ECO:0000313" key="1">
    <source>
        <dbReference type="EMBL" id="JAP45853.1"/>
    </source>
</evidence>
<sequence>MDQCGSSQNKSQGDNKLPAYQRKSSACTNLKIPRIGRKRASSVYVSLVQSLKVARTTAPQRHALRNDLHVNFFVRKHTYVASNSLLFLPSPRSDSKIKTAGGGLSSIVDCLPKCDTYELVPNATCNRLPSGGLEFPSNKAVLRSQYRFITMGYLLQSRVKSSSQLITFDFITQVVNYGEKRKEL</sequence>